<dbReference type="InterPro" id="IPR002347">
    <property type="entry name" value="SDR_fam"/>
</dbReference>
<dbReference type="Gene3D" id="3.40.50.720">
    <property type="entry name" value="NAD(P)-binding Rossmann-like Domain"/>
    <property type="match status" value="1"/>
</dbReference>
<proteinExistence type="inferred from homology"/>
<reference evidence="3 4" key="1">
    <citation type="submission" date="2024-07" db="EMBL/GenBank/DDBJ databases">
        <title>Section-level genome sequencing and comparative genomics of Aspergillus sections Usti and Cavernicolus.</title>
        <authorList>
            <consortium name="Lawrence Berkeley National Laboratory"/>
            <person name="Nybo J.L."/>
            <person name="Vesth T.C."/>
            <person name="Theobald S."/>
            <person name="Frisvad J.C."/>
            <person name="Larsen T.O."/>
            <person name="Kjaerboelling I."/>
            <person name="Rothschild-Mancinelli K."/>
            <person name="Lyhne E.K."/>
            <person name="Kogle M.E."/>
            <person name="Barry K."/>
            <person name="Clum A."/>
            <person name="Na H."/>
            <person name="Ledsgaard L."/>
            <person name="Lin J."/>
            <person name="Lipzen A."/>
            <person name="Kuo A."/>
            <person name="Riley R."/>
            <person name="Mondo S."/>
            <person name="Labutti K."/>
            <person name="Haridas S."/>
            <person name="Pangalinan J."/>
            <person name="Salamov A.A."/>
            <person name="Simmons B.A."/>
            <person name="Magnuson J.K."/>
            <person name="Chen J."/>
            <person name="Drula E."/>
            <person name="Henrissat B."/>
            <person name="Wiebenga A."/>
            <person name="Lubbers R.J."/>
            <person name="Gomes A.C."/>
            <person name="Makela M.R."/>
            <person name="Stajich J."/>
            <person name="Grigoriev I.V."/>
            <person name="Mortensen U.H."/>
            <person name="De Vries R.P."/>
            <person name="Baker S.E."/>
            <person name="Andersen M.R."/>
        </authorList>
    </citation>
    <scope>NUCLEOTIDE SEQUENCE [LARGE SCALE GENOMIC DNA]</scope>
    <source>
        <strain evidence="3 4">CBS 209.92</strain>
    </source>
</reference>
<evidence type="ECO:0000313" key="3">
    <source>
        <dbReference type="EMBL" id="KAL2786934.1"/>
    </source>
</evidence>
<evidence type="ECO:0000256" key="2">
    <source>
        <dbReference type="ARBA" id="ARBA00023002"/>
    </source>
</evidence>
<dbReference type="PANTHER" id="PTHR43669">
    <property type="entry name" value="5-KETO-D-GLUCONATE 5-REDUCTASE"/>
    <property type="match status" value="1"/>
</dbReference>
<comment type="caution">
    <text evidence="3">The sequence shown here is derived from an EMBL/GenBank/DDBJ whole genome shotgun (WGS) entry which is preliminary data.</text>
</comment>
<dbReference type="SUPFAM" id="SSF51735">
    <property type="entry name" value="NAD(P)-binding Rossmann-fold domains"/>
    <property type="match status" value="1"/>
</dbReference>
<accession>A0ABR4FUK9</accession>
<dbReference type="PANTHER" id="PTHR43669:SF3">
    <property type="entry name" value="ALCOHOL DEHYDROGENASE, PUTATIVE (AFU_ORTHOLOGUE AFUA_3G03445)-RELATED"/>
    <property type="match status" value="1"/>
</dbReference>
<keyword evidence="2" id="KW-0560">Oxidoreductase</keyword>
<dbReference type="InterPro" id="IPR036291">
    <property type="entry name" value="NAD(P)-bd_dom_sf"/>
</dbReference>
<comment type="similarity">
    <text evidence="1">Belongs to the short-chain dehydrogenases/reductases (SDR) family.</text>
</comment>
<organism evidence="3 4">
    <name type="scientific">Aspergillus keveii</name>
    <dbReference type="NCBI Taxonomy" id="714993"/>
    <lineage>
        <taxon>Eukaryota</taxon>
        <taxon>Fungi</taxon>
        <taxon>Dikarya</taxon>
        <taxon>Ascomycota</taxon>
        <taxon>Pezizomycotina</taxon>
        <taxon>Eurotiomycetes</taxon>
        <taxon>Eurotiomycetidae</taxon>
        <taxon>Eurotiales</taxon>
        <taxon>Aspergillaceae</taxon>
        <taxon>Aspergillus</taxon>
        <taxon>Aspergillus subgen. Nidulantes</taxon>
    </lineage>
</organism>
<gene>
    <name evidence="3" type="ORF">BJX66DRAFT_311971</name>
</gene>
<dbReference type="Proteomes" id="UP001610563">
    <property type="component" value="Unassembled WGS sequence"/>
</dbReference>
<name>A0ABR4FUK9_9EURO</name>
<evidence type="ECO:0000256" key="1">
    <source>
        <dbReference type="ARBA" id="ARBA00006484"/>
    </source>
</evidence>
<protein>
    <submittedName>
        <fullName evidence="3">Uncharacterized protein</fullName>
    </submittedName>
</protein>
<sequence length="236" mass="25473">METVLVIGATGNIGVSAVKGALNSGRNVLAIIRSQASADKLIRHIGTAEGITFVEASVTADDGVKSVVDRVRAGELPGFQHVYSCVGGEYITLPMKDITTDRLRANMTSMFEAAFFAYRATLPYLLSQATPTTWTLCTGSQGDIGTHALAAISQGALFSFATAACRETAQTNVRFNEVYLALRVEVDEDARVHGVTSSSEFAGVYEAVLGNEGIRGERVWVERMEDLRDVRVTRKF</sequence>
<dbReference type="EMBL" id="JBFTWV010000107">
    <property type="protein sequence ID" value="KAL2786934.1"/>
    <property type="molecule type" value="Genomic_DNA"/>
</dbReference>
<keyword evidence="4" id="KW-1185">Reference proteome</keyword>
<dbReference type="Pfam" id="PF00106">
    <property type="entry name" value="adh_short"/>
    <property type="match status" value="1"/>
</dbReference>
<evidence type="ECO:0000313" key="4">
    <source>
        <dbReference type="Proteomes" id="UP001610563"/>
    </source>
</evidence>